<evidence type="ECO:0000313" key="3">
    <source>
        <dbReference type="EMBL" id="BBF82613.1"/>
    </source>
</evidence>
<dbReference type="InterPro" id="IPR034154">
    <property type="entry name" value="TOPRIM_DnaG/twinkle"/>
</dbReference>
<dbReference type="Pfam" id="PF13362">
    <property type="entry name" value="Toprim_3"/>
    <property type="match status" value="1"/>
</dbReference>
<keyword evidence="3" id="KW-0614">Plasmid</keyword>
<dbReference type="RefSeq" id="WP_126424234.1">
    <property type="nucleotide sequence ID" value="NZ_AP018829.1"/>
</dbReference>
<evidence type="ECO:0000259" key="1">
    <source>
        <dbReference type="Pfam" id="PF13362"/>
    </source>
</evidence>
<sequence length="343" mass="37733">MPSPEISDLAYRLGREAEAVCRHYLSAGQRSGKYWQVGNIQNQPGASLYVRLVDTRAGVAGKWTDASTGEHGDLLDIIRLRCRLSRFVDIVDEARAFLALPRQPVVPPTNRIKGASPDAACRLISASQPLADTLAMEYLHRRKLIDLSHTTALRFHPNCYVRPRSGSSRAAWPAMIAAVTDLDGKVTGAHRTWLDPVTADKAPIDPPRKAMGHLLGNAVRLGAVNDVLAVGEGIETVLSLRQALPTLPLAAALSAAHLSAFLFPSGLRRLYIAVDRDHAGQRARRALTERAMSVGIEAIPLLPRLGDFNEDLCMFDADQLRATLVEQVRPEDFIRFTRFSNRR</sequence>
<dbReference type="AlphaFoldDB" id="A0A3G9GB85"/>
<organism evidence="3 4">
    <name type="scientific">Asticcacaulis excentricus</name>
    <dbReference type="NCBI Taxonomy" id="78587"/>
    <lineage>
        <taxon>Bacteria</taxon>
        <taxon>Pseudomonadati</taxon>
        <taxon>Pseudomonadota</taxon>
        <taxon>Alphaproteobacteria</taxon>
        <taxon>Caulobacterales</taxon>
        <taxon>Caulobacteraceae</taxon>
        <taxon>Asticcacaulis</taxon>
    </lineage>
</organism>
<feature type="domain" description="DUF7146" evidence="2">
    <location>
        <begin position="116"/>
        <end position="221"/>
    </location>
</feature>
<reference evidence="4" key="1">
    <citation type="journal article" date="2017" name="Biotechnol. Biofuels">
        <title>Evaluation of environmental bacterial communities as a factor affecting the growth of duckweed Lemna minor.</title>
        <authorList>
            <person name="Ishizawa H."/>
            <person name="Kuroda M."/>
            <person name="Morikawa M."/>
            <person name="Ike M."/>
        </authorList>
    </citation>
    <scope>NUCLEOTIDE SEQUENCE [LARGE SCALE GENOMIC DNA]</scope>
    <source>
        <strain evidence="4">M6</strain>
    </source>
</reference>
<accession>A0A3G9GB85</accession>
<dbReference type="CDD" id="cd01029">
    <property type="entry name" value="TOPRIM_primases"/>
    <property type="match status" value="1"/>
</dbReference>
<reference evidence="4" key="2">
    <citation type="journal article" date="2017" name="Plant Physiol. Biochem.">
        <title>Differential oxidative and antioxidative response of duckweed Lemna minor toward plant growth promoting/inhibiting bacteria.</title>
        <authorList>
            <person name="Ishizawa H."/>
            <person name="Kuroda M."/>
            <person name="Morikawa M."/>
            <person name="Ike M."/>
        </authorList>
    </citation>
    <scope>NUCLEOTIDE SEQUENCE [LARGE SCALE GENOMIC DNA]</scope>
    <source>
        <strain evidence="4">M6</strain>
    </source>
</reference>
<geneLocation type="plasmid" evidence="4">
    <name>pasem-1 dna</name>
</geneLocation>
<dbReference type="InterPro" id="IPR055570">
    <property type="entry name" value="DUF7146"/>
</dbReference>
<evidence type="ECO:0000259" key="2">
    <source>
        <dbReference type="Pfam" id="PF23639"/>
    </source>
</evidence>
<feature type="domain" description="Toprim" evidence="1">
    <location>
        <begin position="228"/>
        <end position="314"/>
    </location>
</feature>
<name>A0A3G9GB85_9CAUL</name>
<gene>
    <name evidence="3" type="ORF">EM6_3254</name>
</gene>
<proteinExistence type="predicted"/>
<dbReference type="EMBL" id="AP018829">
    <property type="protein sequence ID" value="BBF82613.1"/>
    <property type="molecule type" value="Genomic_DNA"/>
</dbReference>
<protein>
    <submittedName>
        <fullName evidence="3">Uncharacterized protein</fullName>
    </submittedName>
</protein>
<dbReference type="Pfam" id="PF23639">
    <property type="entry name" value="DUF7146"/>
    <property type="match status" value="1"/>
</dbReference>
<dbReference type="InterPro" id="IPR006171">
    <property type="entry name" value="TOPRIM_dom"/>
</dbReference>
<dbReference type="Proteomes" id="UP000278756">
    <property type="component" value="Plasmid pASEM-1"/>
</dbReference>
<dbReference type="OrthoDB" id="9811157at2"/>
<evidence type="ECO:0000313" key="4">
    <source>
        <dbReference type="Proteomes" id="UP000278756"/>
    </source>
</evidence>